<dbReference type="InterPro" id="IPR011051">
    <property type="entry name" value="RmlC_Cupin_sf"/>
</dbReference>
<dbReference type="EMBL" id="MFUU01000006">
    <property type="protein sequence ID" value="OGI86271.1"/>
    <property type="molecule type" value="Genomic_DNA"/>
</dbReference>
<dbReference type="InterPro" id="IPR014710">
    <property type="entry name" value="RmlC-like_jellyroll"/>
</dbReference>
<evidence type="ECO:0000313" key="2">
    <source>
        <dbReference type="EMBL" id="OGI86271.1"/>
    </source>
</evidence>
<sequence length="112" mass="13294">MKHIIVKRPWGKFKRFTLNEKSTVKIITVKKGEAFSLQYHKKRKEFWHIIFGSGVITLGNKKRKVKAGDEFIVPSRMKHRLQATQEIKFLEISFGTFNEKDIVRLEDKYGRK</sequence>
<dbReference type="InterPro" id="IPR001538">
    <property type="entry name" value="Man6P_isomerase-2_C"/>
</dbReference>
<dbReference type="AlphaFoldDB" id="A0A1F6WWK9"/>
<accession>A0A1F6WWK9</accession>
<gene>
    <name evidence="2" type="ORF">A3A01_02075</name>
</gene>
<dbReference type="STRING" id="1801770.A3A01_02075"/>
<comment type="caution">
    <text evidence="2">The sequence shown here is derived from an EMBL/GenBank/DDBJ whole genome shotgun (WGS) entry which is preliminary data.</text>
</comment>
<organism evidence="2 3">
    <name type="scientific">Candidatus Nomurabacteria bacterium RIFCSPLOWO2_01_FULL_39_17</name>
    <dbReference type="NCBI Taxonomy" id="1801770"/>
    <lineage>
        <taxon>Bacteria</taxon>
        <taxon>Candidatus Nomuraibacteriota</taxon>
    </lineage>
</organism>
<dbReference type="Gene3D" id="2.60.120.10">
    <property type="entry name" value="Jelly Rolls"/>
    <property type="match status" value="1"/>
</dbReference>
<dbReference type="Proteomes" id="UP000179352">
    <property type="component" value="Unassembled WGS sequence"/>
</dbReference>
<evidence type="ECO:0000313" key="3">
    <source>
        <dbReference type="Proteomes" id="UP000179352"/>
    </source>
</evidence>
<dbReference type="InterPro" id="IPR051161">
    <property type="entry name" value="Mannose-6P_isomerase_type2"/>
</dbReference>
<dbReference type="PANTHER" id="PTHR46390">
    <property type="entry name" value="MANNOSE-1-PHOSPHATE GUANYLYLTRANSFERASE"/>
    <property type="match status" value="1"/>
</dbReference>
<evidence type="ECO:0000259" key="1">
    <source>
        <dbReference type="Pfam" id="PF01050"/>
    </source>
</evidence>
<reference evidence="2 3" key="1">
    <citation type="journal article" date="2016" name="Nat. Commun.">
        <title>Thousands of microbial genomes shed light on interconnected biogeochemical processes in an aquifer system.</title>
        <authorList>
            <person name="Anantharaman K."/>
            <person name="Brown C.T."/>
            <person name="Hug L.A."/>
            <person name="Sharon I."/>
            <person name="Castelle C.J."/>
            <person name="Probst A.J."/>
            <person name="Thomas B.C."/>
            <person name="Singh A."/>
            <person name="Wilkins M.J."/>
            <person name="Karaoz U."/>
            <person name="Brodie E.L."/>
            <person name="Williams K.H."/>
            <person name="Hubbard S.S."/>
            <person name="Banfield J.F."/>
        </authorList>
    </citation>
    <scope>NUCLEOTIDE SEQUENCE [LARGE SCALE GENOMIC DNA]</scope>
</reference>
<dbReference type="GO" id="GO:0005976">
    <property type="term" value="P:polysaccharide metabolic process"/>
    <property type="evidence" value="ECO:0007669"/>
    <property type="project" value="InterPro"/>
</dbReference>
<dbReference type="CDD" id="cd02213">
    <property type="entry name" value="cupin_PMI_typeII_C"/>
    <property type="match status" value="1"/>
</dbReference>
<dbReference type="GO" id="GO:0004475">
    <property type="term" value="F:mannose-1-phosphate guanylyltransferase (GTP) activity"/>
    <property type="evidence" value="ECO:0007669"/>
    <property type="project" value="TreeGrafter"/>
</dbReference>
<protein>
    <recommendedName>
        <fullName evidence="1">Mannose-6-phosphate isomerase type II C-terminal domain-containing protein</fullName>
    </recommendedName>
</protein>
<dbReference type="SUPFAM" id="SSF51182">
    <property type="entry name" value="RmlC-like cupins"/>
    <property type="match status" value="1"/>
</dbReference>
<dbReference type="PANTHER" id="PTHR46390:SF1">
    <property type="entry name" value="MANNOSE-1-PHOSPHATE GUANYLYLTRANSFERASE"/>
    <property type="match status" value="1"/>
</dbReference>
<dbReference type="GO" id="GO:0009298">
    <property type="term" value="P:GDP-mannose biosynthetic process"/>
    <property type="evidence" value="ECO:0007669"/>
    <property type="project" value="TreeGrafter"/>
</dbReference>
<feature type="domain" description="Mannose-6-phosphate isomerase type II C-terminal" evidence="1">
    <location>
        <begin position="2"/>
        <end position="107"/>
    </location>
</feature>
<proteinExistence type="predicted"/>
<name>A0A1F6WWK9_9BACT</name>
<dbReference type="Pfam" id="PF01050">
    <property type="entry name" value="MannoseP_isomer"/>
    <property type="match status" value="1"/>
</dbReference>